<name>A0ABU6HU14_9FLAO</name>
<organism evidence="1 2">
    <name type="scientific">Chryseobacterium salviniae</name>
    <dbReference type="NCBI Taxonomy" id="3101750"/>
    <lineage>
        <taxon>Bacteria</taxon>
        <taxon>Pseudomonadati</taxon>
        <taxon>Bacteroidota</taxon>
        <taxon>Flavobacteriia</taxon>
        <taxon>Flavobacteriales</taxon>
        <taxon>Weeksellaceae</taxon>
        <taxon>Chryseobacterium group</taxon>
        <taxon>Chryseobacterium</taxon>
    </lineage>
</organism>
<comment type="caution">
    <text evidence="1">The sequence shown here is derived from an EMBL/GenBank/DDBJ whole genome shotgun (WGS) entry which is preliminary data.</text>
</comment>
<proteinExistence type="predicted"/>
<protein>
    <submittedName>
        <fullName evidence="1">Uncharacterized protein</fullName>
    </submittedName>
</protein>
<dbReference type="RefSeq" id="WP_326320767.1">
    <property type="nucleotide sequence ID" value="NZ_JAYLAA010000037.1"/>
</dbReference>
<sequence>MNKNILIKILQLDSLVNVLTWYERVLIHQILNDKETSATQKIIDLYSWIVEENWESPKREYQHDRVLHFYDPDAEMWVPDEYYLKINKTYAPWINQLKANYRK</sequence>
<accession>A0ABU6HU14</accession>
<evidence type="ECO:0000313" key="1">
    <source>
        <dbReference type="EMBL" id="MEC3875967.1"/>
    </source>
</evidence>
<reference evidence="1 2" key="1">
    <citation type="submission" date="2024-01" db="EMBL/GenBank/DDBJ databases">
        <title>Chryseobacterium sp. T9W2-O.</title>
        <authorList>
            <person name="Maltman C."/>
        </authorList>
    </citation>
    <scope>NUCLEOTIDE SEQUENCE [LARGE SCALE GENOMIC DNA]</scope>
    <source>
        <strain evidence="1 2">T9W2-O</strain>
    </source>
</reference>
<dbReference type="EMBL" id="JAYLAA010000037">
    <property type="protein sequence ID" value="MEC3875967.1"/>
    <property type="molecule type" value="Genomic_DNA"/>
</dbReference>
<gene>
    <name evidence="1" type="ORF">SOP96_09610</name>
</gene>
<keyword evidence="2" id="KW-1185">Reference proteome</keyword>
<evidence type="ECO:0000313" key="2">
    <source>
        <dbReference type="Proteomes" id="UP001348397"/>
    </source>
</evidence>
<dbReference type="Proteomes" id="UP001348397">
    <property type="component" value="Unassembled WGS sequence"/>
</dbReference>